<evidence type="ECO:0000256" key="7">
    <source>
        <dbReference type="ARBA" id="ARBA00022729"/>
    </source>
</evidence>
<evidence type="ECO:0000256" key="8">
    <source>
        <dbReference type="ARBA" id="ARBA00022737"/>
    </source>
</evidence>
<reference evidence="16" key="2">
    <citation type="submission" date="2025-08" db="UniProtKB">
        <authorList>
            <consortium name="RefSeq"/>
        </authorList>
    </citation>
    <scope>IDENTIFICATION</scope>
    <source>
        <tissue evidence="16">Etiolated seedlings</tissue>
    </source>
</reference>
<organism evidence="15 16">
    <name type="scientific">Cicer arietinum</name>
    <name type="common">Chickpea</name>
    <name type="synonym">Garbanzo</name>
    <dbReference type="NCBI Taxonomy" id="3827"/>
    <lineage>
        <taxon>Eukaryota</taxon>
        <taxon>Viridiplantae</taxon>
        <taxon>Streptophyta</taxon>
        <taxon>Embryophyta</taxon>
        <taxon>Tracheophyta</taxon>
        <taxon>Spermatophyta</taxon>
        <taxon>Magnoliopsida</taxon>
        <taxon>eudicotyledons</taxon>
        <taxon>Gunneridae</taxon>
        <taxon>Pentapetalae</taxon>
        <taxon>rosids</taxon>
        <taxon>fabids</taxon>
        <taxon>Fabales</taxon>
        <taxon>Fabaceae</taxon>
        <taxon>Papilionoideae</taxon>
        <taxon>50 kb inversion clade</taxon>
        <taxon>NPAAA clade</taxon>
        <taxon>Hologalegina</taxon>
        <taxon>IRL clade</taxon>
        <taxon>Cicereae</taxon>
        <taxon>Cicer</taxon>
    </lineage>
</organism>
<dbReference type="FunFam" id="3.80.10.10:FF:000400">
    <property type="entry name" value="Nuclear pore complex protein NUP107"/>
    <property type="match status" value="1"/>
</dbReference>
<evidence type="ECO:0000256" key="5">
    <source>
        <dbReference type="ARBA" id="ARBA00022614"/>
    </source>
</evidence>
<dbReference type="InterPro" id="IPR013210">
    <property type="entry name" value="LRR_N_plant-typ"/>
</dbReference>
<dbReference type="Pfam" id="PF08263">
    <property type="entry name" value="LRRNT_2"/>
    <property type="match status" value="1"/>
</dbReference>
<keyword evidence="6" id="KW-0812">Transmembrane</keyword>
<dbReference type="OrthoDB" id="676979at2759"/>
<sequence length="388" mass="41965">MPNFVFLSLTIIIYLSTFYNNFVVQSLTSSSDIEALKAFKASIKPSSITPYSCLASWNFTIDPCSVPHRTYFICGFTCTLDSKNINQITLDPAGYSGTLTPLISQLTQLVTLDLSDNNFFGSIPFSLSSLSNLKTLTLRSNSFSGSIPSSITTLKSLESIDFSHNSLTGSLPNSLNSLSSLRRIDLSFNKFIGSIPILPPNLIELAIKANSLSGSLQKTTFLGSKQLEVVELSENVLNGMIEDWFLLLPSLQQVNLENNSFTGIQISRPVKDGGNNLVALNIGFNKIQGYAPVNLAAYPMLSFLSMSHNSLRGTIPLEYGKIKSIKKLFLDGNFFVGKPPTGLLSAGGGVSGSLGDNCLEGCPTSSQLCKPAQKPISVCKRVYLGKSY</sequence>
<dbReference type="GO" id="GO:0006952">
    <property type="term" value="P:defense response"/>
    <property type="evidence" value="ECO:0007669"/>
    <property type="project" value="UniProtKB-KW"/>
</dbReference>
<dbReference type="InterPro" id="IPR032675">
    <property type="entry name" value="LRR_dom_sf"/>
</dbReference>
<dbReference type="Pfam" id="PF00560">
    <property type="entry name" value="LRR_1"/>
    <property type="match status" value="1"/>
</dbReference>
<evidence type="ECO:0000256" key="6">
    <source>
        <dbReference type="ARBA" id="ARBA00022692"/>
    </source>
</evidence>
<keyword evidence="9" id="KW-0611">Plant defense</keyword>
<dbReference type="STRING" id="3827.A0A1S2XZL0"/>
<dbReference type="AlphaFoldDB" id="A0A1S2XZL0"/>
<evidence type="ECO:0000256" key="4">
    <source>
        <dbReference type="ARBA" id="ARBA00022525"/>
    </source>
</evidence>
<evidence type="ECO:0000256" key="12">
    <source>
        <dbReference type="ARBA" id="ARBA00023157"/>
    </source>
</evidence>
<reference evidence="15" key="1">
    <citation type="journal article" date="2013" name="Nat. Biotechnol.">
        <title>Draft genome sequence of chickpea (Cicer arietinum) provides a resource for trait improvement.</title>
        <authorList>
            <person name="Varshney R.K."/>
            <person name="Song C."/>
            <person name="Saxena R.K."/>
            <person name="Azam S."/>
            <person name="Yu S."/>
            <person name="Sharpe A.G."/>
            <person name="Cannon S."/>
            <person name="Baek J."/>
            <person name="Rosen B.D."/>
            <person name="Tar'an B."/>
            <person name="Millan T."/>
            <person name="Zhang X."/>
            <person name="Ramsay L.D."/>
            <person name="Iwata A."/>
            <person name="Wang Y."/>
            <person name="Nelson W."/>
            <person name="Farmer A.D."/>
            <person name="Gaur P.M."/>
            <person name="Soderlund C."/>
            <person name="Penmetsa R.V."/>
            <person name="Xu C."/>
            <person name="Bharti A.K."/>
            <person name="He W."/>
            <person name="Winter P."/>
            <person name="Zhao S."/>
            <person name="Hane J.K."/>
            <person name="Carrasquilla-Garcia N."/>
            <person name="Condie J.A."/>
            <person name="Upadhyaya H.D."/>
            <person name="Luo M.C."/>
            <person name="Thudi M."/>
            <person name="Gowda C.L."/>
            <person name="Singh N.P."/>
            <person name="Lichtenzveig J."/>
            <person name="Gali K.K."/>
            <person name="Rubio J."/>
            <person name="Nadarajan N."/>
            <person name="Dolezel J."/>
            <person name="Bansal K.C."/>
            <person name="Xu X."/>
            <person name="Edwards D."/>
            <person name="Zhang G."/>
            <person name="Kahl G."/>
            <person name="Gil J."/>
            <person name="Singh K.B."/>
            <person name="Datta S.K."/>
            <person name="Jackson S.A."/>
            <person name="Wang J."/>
            <person name="Cook D.R."/>
        </authorList>
    </citation>
    <scope>NUCLEOTIDE SEQUENCE [LARGE SCALE GENOMIC DNA]</scope>
    <source>
        <strain evidence="15">cv. CDC Frontier</strain>
    </source>
</reference>
<dbReference type="PANTHER" id="PTHR48009">
    <property type="entry name" value="LEUCINE-RICH REPEAT (LRR) FAMILY PROTEIN"/>
    <property type="match status" value="1"/>
</dbReference>
<evidence type="ECO:0000256" key="13">
    <source>
        <dbReference type="ARBA" id="ARBA00038043"/>
    </source>
</evidence>
<evidence type="ECO:0000256" key="1">
    <source>
        <dbReference type="ARBA" id="ARBA00004170"/>
    </source>
</evidence>
<keyword evidence="4" id="KW-0964">Secreted</keyword>
<keyword evidence="8" id="KW-0677">Repeat</keyword>
<gene>
    <name evidence="16" type="primary">LOC101514898</name>
</gene>
<keyword evidence="3" id="KW-0134">Cell wall</keyword>
<dbReference type="Gene3D" id="3.80.10.10">
    <property type="entry name" value="Ribonuclease Inhibitor"/>
    <property type="match status" value="2"/>
</dbReference>
<dbReference type="InterPro" id="IPR001611">
    <property type="entry name" value="Leu-rich_rpt"/>
</dbReference>
<dbReference type="Proteomes" id="UP000087171">
    <property type="component" value="Chromosome Ca4"/>
</dbReference>
<accession>A0A1S2XZL0</accession>
<feature type="domain" description="Leucine-rich repeat-containing N-terminal plant-type" evidence="14">
    <location>
        <begin position="30"/>
        <end position="65"/>
    </location>
</feature>
<evidence type="ECO:0000256" key="2">
    <source>
        <dbReference type="ARBA" id="ARBA00004191"/>
    </source>
</evidence>
<dbReference type="PANTHER" id="PTHR48009:SF9">
    <property type="entry name" value="LRR RECEPTOR-LIKE SERINE_THREONINE-PROTEIN KINASE GSO1"/>
    <property type="match status" value="1"/>
</dbReference>
<dbReference type="SMART" id="SM00369">
    <property type="entry name" value="LRR_TYP"/>
    <property type="match status" value="4"/>
</dbReference>
<comment type="subcellular location">
    <subcellularLocation>
        <location evidence="1">Membrane</location>
        <topology evidence="1">Peripheral membrane protein</topology>
    </subcellularLocation>
    <subcellularLocation>
        <location evidence="2">Secreted</location>
        <location evidence="2">Cell wall</location>
    </subcellularLocation>
</comment>
<keyword evidence="5" id="KW-0433">Leucine-rich repeat</keyword>
<proteinExistence type="inferred from homology"/>
<dbReference type="SUPFAM" id="SSF52058">
    <property type="entry name" value="L domain-like"/>
    <property type="match status" value="1"/>
</dbReference>
<dbReference type="GO" id="GO:0016020">
    <property type="term" value="C:membrane"/>
    <property type="evidence" value="ECO:0007669"/>
    <property type="project" value="UniProtKB-SubCell"/>
</dbReference>
<dbReference type="PaxDb" id="3827-XP_004496960.1"/>
<evidence type="ECO:0000256" key="9">
    <source>
        <dbReference type="ARBA" id="ARBA00022821"/>
    </source>
</evidence>
<name>A0A1S2XZL0_CICAR</name>
<keyword evidence="15" id="KW-1185">Reference proteome</keyword>
<evidence type="ECO:0000259" key="14">
    <source>
        <dbReference type="Pfam" id="PF08263"/>
    </source>
</evidence>
<comment type="similarity">
    <text evidence="13">Belongs to the polygalacturonase-inhibiting protein family.</text>
</comment>
<keyword evidence="7" id="KW-0732">Signal</keyword>
<dbReference type="InterPro" id="IPR003591">
    <property type="entry name" value="Leu-rich_rpt_typical-subtyp"/>
</dbReference>
<dbReference type="RefSeq" id="XP_004496960.1">
    <property type="nucleotide sequence ID" value="XM_004496903.3"/>
</dbReference>
<keyword evidence="12" id="KW-1015">Disulfide bond</keyword>
<dbReference type="eggNOG" id="KOG0619">
    <property type="taxonomic scope" value="Eukaryota"/>
</dbReference>
<dbReference type="InterPro" id="IPR053213">
    <property type="entry name" value="RLP29"/>
</dbReference>
<evidence type="ECO:0000313" key="16">
    <source>
        <dbReference type="RefSeq" id="XP_004496960.1"/>
    </source>
</evidence>
<keyword evidence="10" id="KW-1133">Transmembrane helix</keyword>
<keyword evidence="11" id="KW-0472">Membrane</keyword>
<evidence type="ECO:0000256" key="10">
    <source>
        <dbReference type="ARBA" id="ARBA00022989"/>
    </source>
</evidence>
<evidence type="ECO:0000256" key="11">
    <source>
        <dbReference type="ARBA" id="ARBA00023136"/>
    </source>
</evidence>
<dbReference type="Pfam" id="PF13855">
    <property type="entry name" value="LRR_8"/>
    <property type="match status" value="2"/>
</dbReference>
<evidence type="ECO:0000256" key="3">
    <source>
        <dbReference type="ARBA" id="ARBA00022512"/>
    </source>
</evidence>
<protein>
    <submittedName>
        <fullName evidence="16">Leucine-rich repeat receptor-like protein kinase PXC2</fullName>
    </submittedName>
</protein>
<evidence type="ECO:0000313" key="15">
    <source>
        <dbReference type="Proteomes" id="UP000087171"/>
    </source>
</evidence>